<dbReference type="EMBL" id="CM026433">
    <property type="protein sequence ID" value="KAG0555041.1"/>
    <property type="molecule type" value="Genomic_DNA"/>
</dbReference>
<name>A0A8T0GCS7_CERPU</name>
<dbReference type="Proteomes" id="UP000822688">
    <property type="component" value="Chromosome 12"/>
</dbReference>
<dbReference type="AlphaFoldDB" id="A0A8T0GCS7"/>
<reference evidence="2" key="1">
    <citation type="submission" date="2020-06" db="EMBL/GenBank/DDBJ databases">
        <title>WGS assembly of Ceratodon purpureus strain R40.</title>
        <authorList>
            <person name="Carey S.B."/>
            <person name="Jenkins J."/>
            <person name="Shu S."/>
            <person name="Lovell J.T."/>
            <person name="Sreedasyam A."/>
            <person name="Maumus F."/>
            <person name="Tiley G.P."/>
            <person name="Fernandez-Pozo N."/>
            <person name="Barry K."/>
            <person name="Chen C."/>
            <person name="Wang M."/>
            <person name="Lipzen A."/>
            <person name="Daum C."/>
            <person name="Saski C.A."/>
            <person name="Payton A.C."/>
            <person name="Mcbreen J.C."/>
            <person name="Conrad R.E."/>
            <person name="Kollar L.M."/>
            <person name="Olsson S."/>
            <person name="Huttunen S."/>
            <person name="Landis J.B."/>
            <person name="Wickett N.J."/>
            <person name="Johnson M.G."/>
            <person name="Rensing S.A."/>
            <person name="Grimwood J."/>
            <person name="Schmutz J."/>
            <person name="Mcdaniel S.F."/>
        </authorList>
    </citation>
    <scope>NUCLEOTIDE SEQUENCE</scope>
    <source>
        <strain evidence="2">R40</strain>
    </source>
</reference>
<gene>
    <name evidence="2" type="ORF">KC19_12G139400</name>
</gene>
<evidence type="ECO:0000256" key="1">
    <source>
        <dbReference type="SAM" id="MobiDB-lite"/>
    </source>
</evidence>
<comment type="caution">
    <text evidence="2">The sequence shown here is derived from an EMBL/GenBank/DDBJ whole genome shotgun (WGS) entry which is preliminary data.</text>
</comment>
<keyword evidence="3" id="KW-1185">Reference proteome</keyword>
<proteinExistence type="predicted"/>
<evidence type="ECO:0000313" key="2">
    <source>
        <dbReference type="EMBL" id="KAG0555042.1"/>
    </source>
</evidence>
<protein>
    <submittedName>
        <fullName evidence="2">Uncharacterized protein</fullName>
    </submittedName>
</protein>
<accession>A0A8T0GCS7</accession>
<organism evidence="2 3">
    <name type="scientific">Ceratodon purpureus</name>
    <name type="common">Fire moss</name>
    <name type="synonym">Dicranum purpureum</name>
    <dbReference type="NCBI Taxonomy" id="3225"/>
    <lineage>
        <taxon>Eukaryota</taxon>
        <taxon>Viridiplantae</taxon>
        <taxon>Streptophyta</taxon>
        <taxon>Embryophyta</taxon>
        <taxon>Bryophyta</taxon>
        <taxon>Bryophytina</taxon>
        <taxon>Bryopsida</taxon>
        <taxon>Dicranidae</taxon>
        <taxon>Pseudoditrichales</taxon>
        <taxon>Ditrichaceae</taxon>
        <taxon>Ceratodon</taxon>
    </lineage>
</organism>
<dbReference type="EMBL" id="CM026433">
    <property type="protein sequence ID" value="KAG0555042.1"/>
    <property type="molecule type" value="Genomic_DNA"/>
</dbReference>
<sequence length="152" mass="16869">MLGPATDPTWQGPRIGAPNVHTGSLALAPRFSASNWSCLAQKVGAERDDLQSSRRRRPSTSPPSPRSHQAHRRGRVTHLIPFALVRHTPKLAATLSASFAETTTRGRMIHRRIDQLLTLHARRRFTLDHHAAATNAQLNRGRAVGKTPYRKP</sequence>
<feature type="region of interest" description="Disordered" evidence="1">
    <location>
        <begin position="44"/>
        <end position="74"/>
    </location>
</feature>
<evidence type="ECO:0000313" key="3">
    <source>
        <dbReference type="Proteomes" id="UP000822688"/>
    </source>
</evidence>